<dbReference type="SUPFAM" id="SSF52518">
    <property type="entry name" value="Thiamin diphosphate-binding fold (THDP-binding)"/>
    <property type="match status" value="2"/>
</dbReference>
<dbReference type="GO" id="GO:0009099">
    <property type="term" value="P:L-valine biosynthetic process"/>
    <property type="evidence" value="ECO:0007669"/>
    <property type="project" value="TreeGrafter"/>
</dbReference>
<dbReference type="InterPro" id="IPR011766">
    <property type="entry name" value="TPP_enzyme_TPP-bd"/>
</dbReference>
<evidence type="ECO:0000256" key="2">
    <source>
        <dbReference type="ARBA" id="ARBA00023052"/>
    </source>
</evidence>
<dbReference type="InterPro" id="IPR045229">
    <property type="entry name" value="TPP_enz"/>
</dbReference>
<dbReference type="InterPro" id="IPR029061">
    <property type="entry name" value="THDP-binding"/>
</dbReference>
<dbReference type="GO" id="GO:0000287">
    <property type="term" value="F:magnesium ion binding"/>
    <property type="evidence" value="ECO:0007669"/>
    <property type="project" value="InterPro"/>
</dbReference>
<feature type="region of interest" description="Disordered" evidence="4">
    <location>
        <begin position="351"/>
        <end position="370"/>
    </location>
</feature>
<gene>
    <name evidence="8" type="ORF">KAJ83_16325</name>
</gene>
<evidence type="ECO:0000259" key="6">
    <source>
        <dbReference type="Pfam" id="PF02775"/>
    </source>
</evidence>
<dbReference type="Gene3D" id="3.40.50.1220">
    <property type="entry name" value="TPP-binding domain"/>
    <property type="match status" value="1"/>
</dbReference>
<organism evidence="8 9">
    <name type="scientific">Marivibrio halodurans</name>
    <dbReference type="NCBI Taxonomy" id="2039722"/>
    <lineage>
        <taxon>Bacteria</taxon>
        <taxon>Pseudomonadati</taxon>
        <taxon>Pseudomonadota</taxon>
        <taxon>Alphaproteobacteria</taxon>
        <taxon>Rhodospirillales</taxon>
        <taxon>Rhodospirillaceae</taxon>
        <taxon>Marivibrio</taxon>
    </lineage>
</organism>
<dbReference type="Pfam" id="PF02775">
    <property type="entry name" value="TPP_enzyme_C"/>
    <property type="match status" value="1"/>
</dbReference>
<protein>
    <submittedName>
        <fullName evidence="8">Thiamine pyrophosphate-binding protein</fullName>
    </submittedName>
</protein>
<keyword evidence="2 3" id="KW-0786">Thiamine pyrophosphate</keyword>
<evidence type="ECO:0000256" key="1">
    <source>
        <dbReference type="ARBA" id="ARBA00007812"/>
    </source>
</evidence>
<accession>A0A8J7SPE7</accession>
<keyword evidence="9" id="KW-1185">Reference proteome</keyword>
<evidence type="ECO:0000259" key="7">
    <source>
        <dbReference type="Pfam" id="PF02776"/>
    </source>
</evidence>
<dbReference type="PANTHER" id="PTHR18968:SF13">
    <property type="entry name" value="ACETOLACTATE SYNTHASE CATALYTIC SUBUNIT, MITOCHONDRIAL"/>
    <property type="match status" value="1"/>
</dbReference>
<evidence type="ECO:0000256" key="4">
    <source>
        <dbReference type="SAM" id="MobiDB-lite"/>
    </source>
</evidence>
<dbReference type="Pfam" id="PF02776">
    <property type="entry name" value="TPP_enzyme_N"/>
    <property type="match status" value="1"/>
</dbReference>
<dbReference type="GO" id="GO:0030976">
    <property type="term" value="F:thiamine pyrophosphate binding"/>
    <property type="evidence" value="ECO:0007669"/>
    <property type="project" value="InterPro"/>
</dbReference>
<dbReference type="GO" id="GO:0003984">
    <property type="term" value="F:acetolactate synthase activity"/>
    <property type="evidence" value="ECO:0007669"/>
    <property type="project" value="TreeGrafter"/>
</dbReference>
<proteinExistence type="inferred from homology"/>
<feature type="domain" description="Thiamine pyrophosphate enzyme TPP-binding" evidence="6">
    <location>
        <begin position="405"/>
        <end position="561"/>
    </location>
</feature>
<dbReference type="AlphaFoldDB" id="A0A8J7SPE7"/>
<dbReference type="GO" id="GO:0050660">
    <property type="term" value="F:flavin adenine dinucleotide binding"/>
    <property type="evidence" value="ECO:0007669"/>
    <property type="project" value="TreeGrafter"/>
</dbReference>
<dbReference type="CDD" id="cd07035">
    <property type="entry name" value="TPP_PYR_POX_like"/>
    <property type="match status" value="1"/>
</dbReference>
<comment type="caution">
    <text evidence="8">The sequence shown here is derived from an EMBL/GenBank/DDBJ whole genome shotgun (WGS) entry which is preliminary data.</text>
</comment>
<dbReference type="InterPro" id="IPR029035">
    <property type="entry name" value="DHS-like_NAD/FAD-binding_dom"/>
</dbReference>
<dbReference type="Proteomes" id="UP000672602">
    <property type="component" value="Unassembled WGS sequence"/>
</dbReference>
<dbReference type="Pfam" id="PF00205">
    <property type="entry name" value="TPP_enzyme_M"/>
    <property type="match status" value="1"/>
</dbReference>
<evidence type="ECO:0000313" key="9">
    <source>
        <dbReference type="Proteomes" id="UP000672602"/>
    </source>
</evidence>
<evidence type="ECO:0000259" key="5">
    <source>
        <dbReference type="Pfam" id="PF00205"/>
    </source>
</evidence>
<reference evidence="8" key="1">
    <citation type="submission" date="2021-04" db="EMBL/GenBank/DDBJ databases">
        <authorList>
            <person name="Zhang D.-C."/>
        </authorList>
    </citation>
    <scope>NUCLEOTIDE SEQUENCE</scope>
    <source>
        <strain evidence="8">CGMCC 1.15697</strain>
    </source>
</reference>
<dbReference type="PANTHER" id="PTHR18968">
    <property type="entry name" value="THIAMINE PYROPHOSPHATE ENZYMES"/>
    <property type="match status" value="1"/>
</dbReference>
<dbReference type="InterPro" id="IPR012001">
    <property type="entry name" value="Thiamin_PyroP_enz_TPP-bd_dom"/>
</dbReference>
<sequence length="569" mass="60154">MWGSDLIAETIRRLGFRFAALNPGASYRGLHDSLVNHEGGRIDLLTCLHDEHAVALAHGWAKVTDAPALALLHSNVGLLHAAMAIHNAWVDRAPVVVLGASGAMDATRRRPWIEWIHTMQDQAAIVRPYTKWDDQPGSAVAAARSLAEGTFRAGHAPRGPVYVCMDVAYQETDIPDPPPAETLARLPRMDRPGPSAERVAEVARLLRAAERPLLVFGRVSRGLDDWMARIALVEKLGARVVTDLRSAAAFPTDHPAHVGAPGFAPDRDQQAALEAADMILALDPIDPATLLAGRPGTAVLASLDHGAHRGFVKDSHALPGAIDWIACDPDAMISALAAHCRGGSEAPAPGGIWSSAMPGGDAGGAEKPPAHGLAADGPFARMARALEQVRRTMPITLTRLPLGWWGGLLPFRYPLDYLGRDGGEGLASGPGMAVGAALALKDGDRLPVAILGDGDFVMGASALWTAANNRLPLLVLVAANGVYGNDVVHQRRVAEARGRSLESIWVGQCLDDPALDIAGIARGFGALEAVRRDGEAADLEDEIARLAQRARAEDGVCVLEILMPARTPG</sequence>
<dbReference type="Gene3D" id="3.40.50.970">
    <property type="match status" value="2"/>
</dbReference>
<dbReference type="GO" id="GO:0009097">
    <property type="term" value="P:isoleucine biosynthetic process"/>
    <property type="evidence" value="ECO:0007669"/>
    <property type="project" value="TreeGrafter"/>
</dbReference>
<dbReference type="InterPro" id="IPR012000">
    <property type="entry name" value="Thiamin_PyroP_enz_cen_dom"/>
</dbReference>
<evidence type="ECO:0000313" key="8">
    <source>
        <dbReference type="EMBL" id="MBP5858588.1"/>
    </source>
</evidence>
<feature type="domain" description="Thiamine pyrophosphate enzyme central" evidence="5">
    <location>
        <begin position="199"/>
        <end position="282"/>
    </location>
</feature>
<dbReference type="GO" id="GO:0005948">
    <property type="term" value="C:acetolactate synthase complex"/>
    <property type="evidence" value="ECO:0007669"/>
    <property type="project" value="TreeGrafter"/>
</dbReference>
<dbReference type="SUPFAM" id="SSF52467">
    <property type="entry name" value="DHS-like NAD/FAD-binding domain"/>
    <property type="match status" value="1"/>
</dbReference>
<comment type="similarity">
    <text evidence="1 3">Belongs to the TPP enzyme family.</text>
</comment>
<name>A0A8J7SPE7_9PROT</name>
<dbReference type="RefSeq" id="WP_210683179.1">
    <property type="nucleotide sequence ID" value="NZ_JAGMWN010000009.1"/>
</dbReference>
<evidence type="ECO:0000256" key="3">
    <source>
        <dbReference type="RuleBase" id="RU362132"/>
    </source>
</evidence>
<dbReference type="EMBL" id="JAGMWN010000009">
    <property type="protein sequence ID" value="MBP5858588.1"/>
    <property type="molecule type" value="Genomic_DNA"/>
</dbReference>
<feature type="domain" description="Thiamine pyrophosphate enzyme N-terminal TPP-binding" evidence="7">
    <location>
        <begin position="1"/>
        <end position="113"/>
    </location>
</feature>